<protein>
    <recommendedName>
        <fullName evidence="3">Sulfotransferase family protein</fullName>
    </recommendedName>
</protein>
<sequence length="203" mass="23812">MEDKKVLFVRIPRAGGDHIYDWLEQCGSVSLLQQSAIKSLKVPPQHLPYNDIVALLGTIWDYAFAVVRNPYQRMEREFFYSLTKDQQLNPDKWPDFTRWVILQLNNANVDPFYQENHFYPQNEMIGDGLDVYRLEDGLSGLQDKLHSVTGIQCQKISEYPIDNYHEKIIWSNDALSAVNRFYCEDFSMFGYVMIKPKYKKVAL</sequence>
<keyword evidence="2" id="KW-1185">Reference proteome</keyword>
<organism evidence="1 2">
    <name type="scientific">Oleispira antarctica RB-8</name>
    <dbReference type="NCBI Taxonomy" id="698738"/>
    <lineage>
        <taxon>Bacteria</taxon>
        <taxon>Pseudomonadati</taxon>
        <taxon>Pseudomonadota</taxon>
        <taxon>Gammaproteobacteria</taxon>
        <taxon>Oceanospirillales</taxon>
        <taxon>Oceanospirillaceae</taxon>
        <taxon>Oleispira</taxon>
    </lineage>
</organism>
<dbReference type="STRING" id="698738.OLEAN_C19610"/>
<evidence type="ECO:0000313" key="1">
    <source>
        <dbReference type="EMBL" id="CCK76137.1"/>
    </source>
</evidence>
<dbReference type="KEGG" id="oai:OLEAN_C19610"/>
<name>R4YMN2_OLEAN</name>
<dbReference type="Proteomes" id="UP000032749">
    <property type="component" value="Chromosome"/>
</dbReference>
<dbReference type="HOGENOM" id="CLU_1330803_0_0_6"/>
<reference evidence="1 2" key="1">
    <citation type="journal article" date="2013" name="Nat. Commun.">
        <title>Genome sequence and functional genomic analysis of the oil-degrading bacterium Oleispira antarctica.</title>
        <authorList>
            <person name="Kube M."/>
            <person name="Chernikova T.N."/>
            <person name="Al-Ramahi Y."/>
            <person name="Beloqui A."/>
            <person name="Lopez-Cortez N."/>
            <person name="Guazzaroni M.E."/>
            <person name="Heipieper H.J."/>
            <person name="Klages S."/>
            <person name="Kotsyurbenko O.R."/>
            <person name="Langer I."/>
            <person name="Nechitaylo T.Y."/>
            <person name="Lunsdorf H."/>
            <person name="Fernandez M."/>
            <person name="Juarez S."/>
            <person name="Ciordia S."/>
            <person name="Singer A."/>
            <person name="Kagan O."/>
            <person name="Egorova O."/>
            <person name="Petit P.A."/>
            <person name="Stogios P."/>
            <person name="Kim Y."/>
            <person name="Tchigvintsev A."/>
            <person name="Flick R."/>
            <person name="Denaro R."/>
            <person name="Genovese M."/>
            <person name="Albar J.P."/>
            <person name="Reva O.N."/>
            <person name="Martinez-Gomariz M."/>
            <person name="Tran H."/>
            <person name="Ferrer M."/>
            <person name="Savchenko A."/>
            <person name="Yakunin A.F."/>
            <person name="Yakimov M.M."/>
            <person name="Golyshina O.V."/>
            <person name="Reinhardt R."/>
            <person name="Golyshin P.N."/>
        </authorList>
    </citation>
    <scope>NUCLEOTIDE SEQUENCE [LARGE SCALE GENOMIC DNA]</scope>
</reference>
<accession>R4YMN2</accession>
<proteinExistence type="predicted"/>
<dbReference type="OrthoDB" id="288532at2"/>
<dbReference type="EMBL" id="FO203512">
    <property type="protein sequence ID" value="CCK76137.1"/>
    <property type="molecule type" value="Genomic_DNA"/>
</dbReference>
<gene>
    <name evidence="1" type="ORF">OLEAN_C19610</name>
</gene>
<evidence type="ECO:0008006" key="3">
    <source>
        <dbReference type="Google" id="ProtNLM"/>
    </source>
</evidence>
<dbReference type="AlphaFoldDB" id="R4YMN2"/>
<evidence type="ECO:0000313" key="2">
    <source>
        <dbReference type="Proteomes" id="UP000032749"/>
    </source>
</evidence>